<dbReference type="EMBL" id="FQTV01000004">
    <property type="protein sequence ID" value="SHE91861.1"/>
    <property type="molecule type" value="Genomic_DNA"/>
</dbReference>
<reference evidence="5" key="1">
    <citation type="submission" date="2016-11" db="EMBL/GenBank/DDBJ databases">
        <authorList>
            <person name="Varghese N."/>
            <person name="Submissions S."/>
        </authorList>
    </citation>
    <scope>NUCLEOTIDE SEQUENCE [LARGE SCALE GENOMIC DNA]</scope>
    <source>
        <strain evidence="5">DSM 26991</strain>
    </source>
</reference>
<dbReference type="InterPro" id="IPR033427">
    <property type="entry name" value="DUF5123"/>
</dbReference>
<organism evidence="4 5">
    <name type="scientific">Bacteroides luti</name>
    <dbReference type="NCBI Taxonomy" id="1297750"/>
    <lineage>
        <taxon>Bacteria</taxon>
        <taxon>Pseudomonadati</taxon>
        <taxon>Bacteroidota</taxon>
        <taxon>Bacteroidia</taxon>
        <taxon>Bacteroidales</taxon>
        <taxon>Bacteroidaceae</taxon>
        <taxon>Bacteroides</taxon>
    </lineage>
</organism>
<dbReference type="SUPFAM" id="SSF51126">
    <property type="entry name" value="Pectin lyase-like"/>
    <property type="match status" value="1"/>
</dbReference>
<dbReference type="Proteomes" id="UP000184509">
    <property type="component" value="Unassembled WGS sequence"/>
</dbReference>
<evidence type="ECO:0000313" key="5">
    <source>
        <dbReference type="Proteomes" id="UP000184509"/>
    </source>
</evidence>
<dbReference type="InterPro" id="IPR011050">
    <property type="entry name" value="Pectin_lyase_fold/virulence"/>
</dbReference>
<gene>
    <name evidence="4" type="ORF">SAMN05444405_10415</name>
</gene>
<feature type="domain" description="DUF5123" evidence="3">
    <location>
        <begin position="372"/>
        <end position="486"/>
    </location>
</feature>
<feature type="domain" description="DUF4957" evidence="1">
    <location>
        <begin position="191"/>
        <end position="342"/>
    </location>
</feature>
<dbReference type="InterPro" id="IPR032530">
    <property type="entry name" value="DUF4957"/>
</dbReference>
<dbReference type="RefSeq" id="WP_083547595.1">
    <property type="nucleotide sequence ID" value="NZ_FQTV01000004.1"/>
</dbReference>
<evidence type="ECO:0000259" key="1">
    <source>
        <dbReference type="Pfam" id="PF16318"/>
    </source>
</evidence>
<accession>A0A1M4XEK9</accession>
<evidence type="ECO:0000259" key="3">
    <source>
        <dbReference type="Pfam" id="PF17161"/>
    </source>
</evidence>
<name>A0A1M4XEK9_9BACE</name>
<dbReference type="Pfam" id="PF17161">
    <property type="entry name" value="DUF5123"/>
    <property type="match status" value="1"/>
</dbReference>
<dbReference type="STRING" id="1297750.SAMN05444405_10415"/>
<dbReference type="OrthoDB" id="1023740at2"/>
<feature type="domain" description="DUF4992" evidence="2">
    <location>
        <begin position="10"/>
        <end position="182"/>
    </location>
</feature>
<protein>
    <recommendedName>
        <fullName evidence="6">DUF4957 domain-containing protein</fullName>
    </recommendedName>
</protein>
<dbReference type="Pfam" id="PF16383">
    <property type="entry name" value="DUF4992"/>
    <property type="match status" value="1"/>
</dbReference>
<evidence type="ECO:0000259" key="2">
    <source>
        <dbReference type="Pfam" id="PF16383"/>
    </source>
</evidence>
<evidence type="ECO:0008006" key="6">
    <source>
        <dbReference type="Google" id="ProtNLM"/>
    </source>
</evidence>
<evidence type="ECO:0000313" key="4">
    <source>
        <dbReference type="EMBL" id="SHE91861.1"/>
    </source>
</evidence>
<dbReference type="InterPro" id="IPR032155">
    <property type="entry name" value="DUF4992"/>
</dbReference>
<sequence>MRKRKVYSVKDTMLFFRRKMYALVTLGLGIFLFVSCANDGFDSDEKFSSDVVNTTLESPKAEDIVITPSADGAKVAVKWPVVYGAGGYQFSLYIVDDPNNPVAVGKENEIVDGCSATRALEEDTKYKVVIKTMGNTKYNNSDAQASTEVSYSTLLPTYATIPNGSDITAYFANNPIPDSADELAYNLEVGGTYTMSGVVDFGNHKVTFRGDKINHPKVTYGAAARLCTSAGLKIKFIDFDCSAQDGLAADASFLSLSATPAIPLGTGSYYIITDPIVVQSCKVTGVKGYIFYNNQKKYCVKTFLMKNDVFQCNSAQTSTAYIYFNKGDGAINDFTAQNSTFYDLSATGNKYFIQYGSSARPDRPGFISGSLNFYNNTFYNIANKGQMGNYNSMRSNKVYFNLAQNIFYNCGSGEVCRRFMGGGTGMITSFSKNSYWYNGAFSTAELTYDKSNTAIQSEPTFNSAATGDFTVTSADHQTARCGDPRWLPTE</sequence>
<proteinExistence type="predicted"/>
<keyword evidence="5" id="KW-1185">Reference proteome</keyword>
<dbReference type="Pfam" id="PF16318">
    <property type="entry name" value="DUF4957"/>
    <property type="match status" value="1"/>
</dbReference>
<dbReference type="AlphaFoldDB" id="A0A1M4XEK9"/>